<feature type="compositionally biased region" description="Pro residues" evidence="1">
    <location>
        <begin position="290"/>
        <end position="321"/>
    </location>
</feature>
<dbReference type="EMBL" id="LCTV02000007">
    <property type="protein sequence ID" value="PRQ74095.1"/>
    <property type="molecule type" value="Genomic_DNA"/>
</dbReference>
<dbReference type="Proteomes" id="UP000199069">
    <property type="component" value="Unassembled WGS sequence"/>
</dbReference>
<evidence type="ECO:0000313" key="5">
    <source>
        <dbReference type="Proteomes" id="UP000239560"/>
    </source>
</evidence>
<evidence type="ECO:0000313" key="4">
    <source>
        <dbReference type="Proteomes" id="UP000199069"/>
    </source>
</evidence>
<name>A0A0K3CM37_RHOTO</name>
<feature type="region of interest" description="Disordered" evidence="1">
    <location>
        <begin position="290"/>
        <end position="343"/>
    </location>
</feature>
<sequence>MTTLPVELLEHVFELSLPPTPPAIRQLTSTAMSPRPLACWTNWKERSTTLRTLSLVCRRWRDWAQRELWRHCVLRDESDIRLLIEAGNAMGAAERRRRGFVTETLRLGGAENGRPLSGKDLGTVLRLLQADEVDEGEGIKELWLVTMRGVDLREIRYLNDLRTLFCDEITLSVPAGSPQTPVCQPPIRLPRLRSVTLQLVDIDPSLRTIMFENHRFPALEILDFDNFEALTQCFDGNPDAMPKLKAINPARDTQAEYFAALQKDMSDDADSVGSAYETYIPSRPLTLADLPPPPPAFQLPSLPPSSSAAPPPAPLYPPGYGRPPSLSNARNPPDDTPLWPPGYVPTPSPDGLLTIWMSDDFLKYLPYFAPSLPNDLVKLTLNFSIDDVEREHFEEFLTNEDFLRILAPEQSGSTRRAQSQTGVTHIHMNDPLFLLDLTKRWPDLLLIFLATMEVRGITCTKGPQPEDEVRDDGIGMHGVEARMNLDFLLDAERVIRRQKEEEEARAGRAASLG</sequence>
<organism evidence="2 4">
    <name type="scientific">Rhodotorula toruloides</name>
    <name type="common">Yeast</name>
    <name type="synonym">Rhodosporidium toruloides</name>
    <dbReference type="NCBI Taxonomy" id="5286"/>
    <lineage>
        <taxon>Eukaryota</taxon>
        <taxon>Fungi</taxon>
        <taxon>Dikarya</taxon>
        <taxon>Basidiomycota</taxon>
        <taxon>Pucciniomycotina</taxon>
        <taxon>Microbotryomycetes</taxon>
        <taxon>Sporidiobolales</taxon>
        <taxon>Sporidiobolaceae</taxon>
        <taxon>Rhodotorula</taxon>
    </lineage>
</organism>
<evidence type="ECO:0000313" key="2">
    <source>
        <dbReference type="EMBL" id="CTR08261.1"/>
    </source>
</evidence>
<evidence type="ECO:0000313" key="3">
    <source>
        <dbReference type="EMBL" id="PRQ74095.1"/>
    </source>
</evidence>
<reference evidence="3 5" key="2">
    <citation type="journal article" date="2018" name="Elife">
        <title>Functional genomics of lipid metabolism in the oleaginous yeast Rhodosporidium toruloides.</title>
        <authorList>
            <person name="Coradetti S.T."/>
            <person name="Pinel D."/>
            <person name="Geiselman G."/>
            <person name="Ito M."/>
            <person name="Mondo S."/>
            <person name="Reilly M.C."/>
            <person name="Cheng Y.F."/>
            <person name="Bauer S."/>
            <person name="Grigoriev I."/>
            <person name="Gladden J.M."/>
            <person name="Simmons B.A."/>
            <person name="Brem R."/>
            <person name="Arkin A.P."/>
            <person name="Skerker J.M."/>
        </authorList>
    </citation>
    <scope>NUCLEOTIDE SEQUENCE [LARGE SCALE GENOMIC DNA]</scope>
    <source>
        <strain evidence="3 5">NBRC 0880</strain>
    </source>
</reference>
<gene>
    <name evidence="2" type="primary">FGENESH: predicted gene_7.507</name>
    <name evidence="3" type="ORF">AAT19DRAFT_15662</name>
    <name evidence="2" type="ORF">BN2166_0041220</name>
</gene>
<feature type="compositionally biased region" description="Pro residues" evidence="1">
    <location>
        <begin position="334"/>
        <end position="343"/>
    </location>
</feature>
<accession>A0A0K3CM37</accession>
<dbReference type="EMBL" id="CWKI01000007">
    <property type="protein sequence ID" value="CTR08261.1"/>
    <property type="molecule type" value="Genomic_DNA"/>
</dbReference>
<keyword evidence="4" id="KW-1185">Reference proteome</keyword>
<dbReference type="Proteomes" id="UP000239560">
    <property type="component" value="Unassembled WGS sequence"/>
</dbReference>
<proteinExistence type="predicted"/>
<dbReference type="OrthoDB" id="2533572at2759"/>
<protein>
    <submittedName>
        <fullName evidence="2 3">Serine/arginine repetitive matrix protein 2</fullName>
    </submittedName>
</protein>
<reference evidence="2 4" key="1">
    <citation type="submission" date="2015-07" db="EMBL/GenBank/DDBJ databases">
        <authorList>
            <person name="Cajimat M.N.B."/>
            <person name="Milazzo M.L."/>
            <person name="Fulhorst C.F."/>
        </authorList>
    </citation>
    <scope>NUCLEOTIDE SEQUENCE [LARGE SCALE GENOMIC DNA]</scope>
    <source>
        <strain evidence="2">Single colony</strain>
    </source>
</reference>
<evidence type="ECO:0000256" key="1">
    <source>
        <dbReference type="SAM" id="MobiDB-lite"/>
    </source>
</evidence>
<dbReference type="AlphaFoldDB" id="A0A0K3CM37"/>